<gene>
    <name evidence="1" type="ORF">Tco_0975806</name>
</gene>
<comment type="caution">
    <text evidence="1">The sequence shown here is derived from an EMBL/GenBank/DDBJ whole genome shotgun (WGS) entry which is preliminary data.</text>
</comment>
<evidence type="ECO:0000313" key="1">
    <source>
        <dbReference type="EMBL" id="GJT49649.1"/>
    </source>
</evidence>
<proteinExistence type="predicted"/>
<sequence length="75" mass="8446">MKPPEKMVQKPGQALAKLQEIRQGSYANVRHKAFGIPSWRSLLRILKRVGHSPVAIINLMLPEENSVMSTVPSHF</sequence>
<reference evidence="1" key="1">
    <citation type="journal article" date="2022" name="Int. J. Mol. Sci.">
        <title>Draft Genome of Tanacetum Coccineum: Genomic Comparison of Closely Related Tanacetum-Family Plants.</title>
        <authorList>
            <person name="Yamashiro T."/>
            <person name="Shiraishi A."/>
            <person name="Nakayama K."/>
            <person name="Satake H."/>
        </authorList>
    </citation>
    <scope>NUCLEOTIDE SEQUENCE</scope>
</reference>
<accession>A0ABQ5EFG4</accession>
<organism evidence="1 2">
    <name type="scientific">Tanacetum coccineum</name>
    <dbReference type="NCBI Taxonomy" id="301880"/>
    <lineage>
        <taxon>Eukaryota</taxon>
        <taxon>Viridiplantae</taxon>
        <taxon>Streptophyta</taxon>
        <taxon>Embryophyta</taxon>
        <taxon>Tracheophyta</taxon>
        <taxon>Spermatophyta</taxon>
        <taxon>Magnoliopsida</taxon>
        <taxon>eudicotyledons</taxon>
        <taxon>Gunneridae</taxon>
        <taxon>Pentapetalae</taxon>
        <taxon>asterids</taxon>
        <taxon>campanulids</taxon>
        <taxon>Asterales</taxon>
        <taxon>Asteraceae</taxon>
        <taxon>Asteroideae</taxon>
        <taxon>Anthemideae</taxon>
        <taxon>Anthemidinae</taxon>
        <taxon>Tanacetum</taxon>
    </lineage>
</organism>
<reference evidence="1" key="2">
    <citation type="submission" date="2022-01" db="EMBL/GenBank/DDBJ databases">
        <authorList>
            <person name="Yamashiro T."/>
            <person name="Shiraishi A."/>
            <person name="Satake H."/>
            <person name="Nakayama K."/>
        </authorList>
    </citation>
    <scope>NUCLEOTIDE SEQUENCE</scope>
</reference>
<evidence type="ECO:0000313" key="2">
    <source>
        <dbReference type="Proteomes" id="UP001151760"/>
    </source>
</evidence>
<dbReference type="Proteomes" id="UP001151760">
    <property type="component" value="Unassembled WGS sequence"/>
</dbReference>
<dbReference type="EMBL" id="BQNB010016256">
    <property type="protein sequence ID" value="GJT49649.1"/>
    <property type="molecule type" value="Genomic_DNA"/>
</dbReference>
<keyword evidence="2" id="KW-1185">Reference proteome</keyword>
<protein>
    <submittedName>
        <fullName evidence="1">Uncharacterized protein</fullName>
    </submittedName>
</protein>
<name>A0ABQ5EFG4_9ASTR</name>